<proteinExistence type="predicted"/>
<evidence type="ECO:0000313" key="1">
    <source>
        <dbReference type="EMBL" id="CAA6673873.1"/>
    </source>
</evidence>
<organism evidence="1 2">
    <name type="scientific">Spirodela intermedia</name>
    <name type="common">Intermediate duckweed</name>
    <dbReference type="NCBI Taxonomy" id="51605"/>
    <lineage>
        <taxon>Eukaryota</taxon>
        <taxon>Viridiplantae</taxon>
        <taxon>Streptophyta</taxon>
        <taxon>Embryophyta</taxon>
        <taxon>Tracheophyta</taxon>
        <taxon>Spermatophyta</taxon>
        <taxon>Magnoliopsida</taxon>
        <taxon>Liliopsida</taxon>
        <taxon>Araceae</taxon>
        <taxon>Lemnoideae</taxon>
        <taxon>Spirodela</taxon>
    </lineage>
</organism>
<evidence type="ECO:0000313" key="2">
    <source>
        <dbReference type="Proteomes" id="UP001189122"/>
    </source>
</evidence>
<sequence length="28" mass="3261">MCQWQKNNSLIGIKEKLKNNSNMVLRIG</sequence>
<name>A0ABN7E7S7_SPIIN</name>
<reference evidence="2" key="1">
    <citation type="journal article" date="2020" name="Sci. Rep.">
        <title>Chromosome-scale genome assembly for the duckweed Spirodela intermedia, integrating cytogenetic maps, PacBio and Oxford Nanopore libraries.</title>
        <authorList>
            <person name="Hoang P.T.N."/>
            <person name="Fiebig A."/>
            <person name="Novak P."/>
            <person name="Macas J."/>
            <person name="Cao H.X."/>
            <person name="Stepanenko A."/>
            <person name="Chen G."/>
            <person name="Borisjuk N."/>
            <person name="Scholz U."/>
            <person name="Schubert I."/>
        </authorList>
    </citation>
    <scope>NUCLEOTIDE SEQUENCE [LARGE SCALE GENOMIC DNA]</scope>
</reference>
<comment type="caution">
    <text evidence="1">The sequence shown here is derived from an EMBL/GenBank/DDBJ whole genome shotgun (WGS) entry which is preliminary data.</text>
</comment>
<dbReference type="Proteomes" id="UP001189122">
    <property type="component" value="Unassembled WGS sequence"/>
</dbReference>
<gene>
    <name evidence="1" type="ORF">SI7747_UN005681</name>
</gene>
<dbReference type="EMBL" id="CACRZD030000022">
    <property type="protein sequence ID" value="CAA6673873.1"/>
    <property type="molecule type" value="Genomic_DNA"/>
</dbReference>
<protein>
    <submittedName>
        <fullName evidence="1">Uncharacterized protein</fullName>
    </submittedName>
</protein>
<accession>A0ABN7E7S7</accession>
<keyword evidence="2" id="KW-1185">Reference proteome</keyword>